<dbReference type="SUPFAM" id="SSF52266">
    <property type="entry name" value="SGNH hydrolase"/>
    <property type="match status" value="1"/>
</dbReference>
<dbReference type="RefSeq" id="WP_350346139.1">
    <property type="nucleotide sequence ID" value="NZ_CP158453.1"/>
</dbReference>
<dbReference type="EMBL" id="CP158453">
    <property type="protein sequence ID" value="XBX96631.1"/>
    <property type="molecule type" value="Genomic_DNA"/>
</dbReference>
<dbReference type="AlphaFoldDB" id="A0AAU7WBG8"/>
<dbReference type="InterPro" id="IPR036514">
    <property type="entry name" value="SGNH_hydro_sf"/>
</dbReference>
<reference evidence="1" key="1">
    <citation type="submission" date="2024-06" db="EMBL/GenBank/DDBJ databases">
        <authorList>
            <person name="Huang C.H."/>
            <person name="Ting Y.S."/>
            <person name="Cheng Y.H."/>
        </authorList>
    </citation>
    <scope>NUCLEOTIDE SEQUENCE</scope>
    <source>
        <strain evidence="1">TCI803</strain>
    </source>
</reference>
<evidence type="ECO:0000313" key="1">
    <source>
        <dbReference type="EMBL" id="XBX96631.1"/>
    </source>
</evidence>
<proteinExistence type="predicted"/>
<protein>
    <submittedName>
        <fullName evidence="1">Uncharacterized protein</fullName>
    </submittedName>
</protein>
<sequence length="1049" mass="115439">MRWPYEKIGVTTTRAFRNLLNKIIGDIGADMQEHKNRADNIQAQVDNLVADGDSSPEAAQARVGTDGTNYTTLKARLDGENQNVMSQLASKAEQVDLETQKSRIDNIVANTDNTEGNAELLDIRTDRFGKVFATAGDAVRAAVGTSLKKIGSYPGVIQDNQNTGTGGYSSWKINADGYFKSYFDRALIVDPGSCNTSINLSSISGLGFTPSTVGDFAVYVRITTNRASMRIGHLLNNVGGWGNLQTGQKKDYVDHPTNRWVKVPILQTQIDTLRARTDYNGTVILVFDLSNLQGSGYFEFMVLDTRTEVRKNKNYEGIAFKAEIAQVAETATIAENVRSLENMPLKEVLTENDVAKDPSTTGNTNSFATYTSGTDVIGVKSSFNFVDQKYAYSFHRMGTKLWRDFKGKKYRVYLQSDLKKDVTLQLEVANAGAWGSDDGKTGAIKKFTITLNAANNWQTFCDIDFSDPTYDAWYNDPLRAGDLYQRVFYLVVINDAIKQPLGTYEISHFAYEVTNSIDASLSSKTVLGFAKELDLMNAKVAINSLDNRVDVIESTLQKIPQKQALSSVWATKLSASTNTIDATPYVAGRNQIGFKMVAHLQQGDGGYVYTSARIGSDTTNFADLKTKKFRFVIQTEGKDTNCLFRLTNYSAWGSVDGSIATSFSKNLTLNAANDHVVSIDIDLSEQVFADFYAVENRASKQGVWFIISFENTGQVGDYPVYAYVYDLGQVVKPNIETEMQKKNIGEFVTTDELATEVDELRQEIVDNTNKVDKIVCWGDSLTAGGGWTTTLSNLCGLPVYNGGTGGEGVKEIMARQGADVMIVNNITIPADTSEILIASRATDGGIKTQLGKTVLPLLQGGGAHVNPSYIDGIAGTLRWTGTSYDDINGTWVWRRNEAGEARTINRPTPLITNFDKNYNDGIMIIYMGQNGGFASDAEAVRLHKLMIQHSNAKHTVILGYSSGTAAERESYEAAMTNEFGRYFISLREYLSQYGLDDAGITPTQADMDAMAMGKTPPSLLVDSVHYNAECKTVIGHMLYKKMRDLNLFD</sequence>
<organism evidence="1">
    <name type="scientific">Heyndrickxia faecalis</name>
    <dbReference type="NCBI Taxonomy" id="2824910"/>
    <lineage>
        <taxon>Bacteria</taxon>
        <taxon>Bacillati</taxon>
        <taxon>Bacillota</taxon>
        <taxon>Bacilli</taxon>
        <taxon>Bacillales</taxon>
        <taxon>Bacillaceae</taxon>
        <taxon>Heyndrickxia</taxon>
    </lineage>
</organism>
<dbReference type="Gene3D" id="3.40.50.1110">
    <property type="entry name" value="SGNH hydrolase"/>
    <property type="match status" value="1"/>
</dbReference>
<dbReference type="GeneID" id="93259766"/>
<gene>
    <name evidence="1" type="ORF">ABR335_09155</name>
</gene>
<accession>A0AAU7WBG8</accession>
<name>A0AAU7WBG8_9BACI</name>